<protein>
    <submittedName>
        <fullName evidence="1">Uncharacterized protein</fullName>
    </submittedName>
</protein>
<name>A0A6C0ASD8_9ZZZZ</name>
<accession>A0A6C0ASD8</accession>
<organism evidence="1">
    <name type="scientific">viral metagenome</name>
    <dbReference type="NCBI Taxonomy" id="1070528"/>
    <lineage>
        <taxon>unclassified sequences</taxon>
        <taxon>metagenomes</taxon>
        <taxon>organismal metagenomes</taxon>
    </lineage>
</organism>
<proteinExistence type="predicted"/>
<dbReference type="SUPFAM" id="SSF56784">
    <property type="entry name" value="HAD-like"/>
    <property type="match status" value="1"/>
</dbReference>
<evidence type="ECO:0000313" key="1">
    <source>
        <dbReference type="EMBL" id="QHS82829.1"/>
    </source>
</evidence>
<reference evidence="1" key="1">
    <citation type="journal article" date="2020" name="Nature">
        <title>Giant virus diversity and host interactions through global metagenomics.</title>
        <authorList>
            <person name="Schulz F."/>
            <person name="Roux S."/>
            <person name="Paez-Espino D."/>
            <person name="Jungbluth S."/>
            <person name="Walsh D.A."/>
            <person name="Denef V.J."/>
            <person name="McMahon K.D."/>
            <person name="Konstantinidis K.T."/>
            <person name="Eloe-Fadrosh E.A."/>
            <person name="Kyrpides N.C."/>
            <person name="Woyke T."/>
        </authorList>
    </citation>
    <scope>NUCLEOTIDE SEQUENCE</scope>
    <source>
        <strain evidence="1">GVMAG-S-1101171-111</strain>
    </source>
</reference>
<sequence>MDYFSDFSSYDSFDSLNESNDYVDIYKGKYYTRPKYKRVQKAIVFDLDETLGSFTDLNILWNALHSYGPTLTVPHFNDILDLYPEFLRYGILPILVYLLKKRSTLVRCYIYTNNQCSHPDWINNITQYFNYKLLVDEPLFDKVICAFKINNEVIEPKRTTQRKLHSDFISCTLLPTNTEICFIDNTYYYGMDTERVYYIQPRSYYHHLTTKQIIDRYVETFVSSTLNRQAVSDYLLNFFKTQGRILSENPSFKELETDIYVAQKLMYHIKDFIYLTNIRKSRTKKARLKIGRVTRKKWSINV</sequence>
<dbReference type="AlphaFoldDB" id="A0A6C0ASD8"/>
<dbReference type="InterPro" id="IPR036412">
    <property type="entry name" value="HAD-like_sf"/>
</dbReference>
<dbReference type="EMBL" id="MN740806">
    <property type="protein sequence ID" value="QHS82829.1"/>
    <property type="molecule type" value="Genomic_DNA"/>
</dbReference>